<evidence type="ECO:0000256" key="1">
    <source>
        <dbReference type="ARBA" id="ARBA00004370"/>
    </source>
</evidence>
<dbReference type="AlphaFoldDB" id="A0A109QYE5"/>
<sequence>MRAIGAVLVWIVIVVSLAAITALVLVPRVAGATPYTILTGSMEPDMPPGTIVVVKPQPFDQIRQGDVITYQIESGKPMVVTHRVVGVDVVAGETRLVTQGDANDAPDALSVREVQVKGVVWYHVPMIGYATNLIDDQTKGIAVRVLGGLLIGYAVFAGLSLLFKRKKVTI</sequence>
<evidence type="ECO:0000256" key="3">
    <source>
        <dbReference type="ARBA" id="ARBA00022989"/>
    </source>
</evidence>
<dbReference type="EC" id="3.4.21.89" evidence="5"/>
<accession>A0A109QYE5</accession>
<evidence type="ECO:0000256" key="4">
    <source>
        <dbReference type="ARBA" id="ARBA00023136"/>
    </source>
</evidence>
<dbReference type="KEGG" id="mvd:AWU67_13970"/>
<keyword evidence="2 6" id="KW-0812">Transmembrane</keyword>
<dbReference type="NCBIfam" id="TIGR02228">
    <property type="entry name" value="sigpep_I_arch"/>
    <property type="match status" value="1"/>
</dbReference>
<dbReference type="EMBL" id="CP014145">
    <property type="protein sequence ID" value="AMB60560.1"/>
    <property type="molecule type" value="Genomic_DNA"/>
</dbReference>
<evidence type="ECO:0000313" key="9">
    <source>
        <dbReference type="Proteomes" id="UP000058305"/>
    </source>
</evidence>
<dbReference type="Pfam" id="PF10502">
    <property type="entry name" value="Peptidase_S26"/>
    <property type="match status" value="1"/>
</dbReference>
<keyword evidence="4 6" id="KW-0472">Membrane</keyword>
<name>A0A109QYE5_9MICO</name>
<gene>
    <name evidence="8" type="ORF">AWU67_13970</name>
</gene>
<dbReference type="GO" id="GO:0009003">
    <property type="term" value="F:signal peptidase activity"/>
    <property type="evidence" value="ECO:0007669"/>
    <property type="project" value="UniProtKB-EC"/>
</dbReference>
<dbReference type="PANTHER" id="PTHR10806">
    <property type="entry name" value="SIGNAL PEPTIDASE COMPLEX CATALYTIC SUBUNIT SEC11"/>
    <property type="match status" value="1"/>
</dbReference>
<feature type="domain" description="Peptidase S26" evidence="7">
    <location>
        <begin position="13"/>
        <end position="87"/>
    </location>
</feature>
<dbReference type="InterPro" id="IPR019533">
    <property type="entry name" value="Peptidase_S26"/>
</dbReference>
<evidence type="ECO:0000259" key="7">
    <source>
        <dbReference type="Pfam" id="PF10502"/>
    </source>
</evidence>
<evidence type="ECO:0000256" key="2">
    <source>
        <dbReference type="ARBA" id="ARBA00022692"/>
    </source>
</evidence>
<organism evidence="8 9">
    <name type="scientific">Microterricola viridarii</name>
    <dbReference type="NCBI Taxonomy" id="412690"/>
    <lineage>
        <taxon>Bacteria</taxon>
        <taxon>Bacillati</taxon>
        <taxon>Actinomycetota</taxon>
        <taxon>Actinomycetes</taxon>
        <taxon>Micrococcales</taxon>
        <taxon>Microbacteriaceae</taxon>
        <taxon>Microterricola</taxon>
    </lineage>
</organism>
<dbReference type="InterPro" id="IPR001733">
    <property type="entry name" value="Peptidase_S26B"/>
</dbReference>
<comment type="subcellular location">
    <subcellularLocation>
        <location evidence="1">Membrane</location>
    </subcellularLocation>
</comment>
<dbReference type="Proteomes" id="UP000058305">
    <property type="component" value="Chromosome"/>
</dbReference>
<dbReference type="SUPFAM" id="SSF51306">
    <property type="entry name" value="LexA/Signal peptidase"/>
    <property type="match status" value="1"/>
</dbReference>
<dbReference type="Gene3D" id="2.10.109.10">
    <property type="entry name" value="Umud Fragment, subunit A"/>
    <property type="match status" value="1"/>
</dbReference>
<reference evidence="8 9" key="1">
    <citation type="journal article" date="2016" name="J. Biotechnol.">
        <title>First complete genome sequence of a species in the genus Microterricola, an extremophilic cold active enzyme producing bacterial strain ERGS5:02 isolated from Sikkim Himalaya.</title>
        <authorList>
            <person name="Himanshu"/>
            <person name="Swarnkar M.K."/>
            <person name="Singh D."/>
            <person name="Kumar R."/>
        </authorList>
    </citation>
    <scope>NUCLEOTIDE SEQUENCE [LARGE SCALE GENOMIC DNA]</scope>
    <source>
        <strain evidence="8 9">ERGS5:02</strain>
    </source>
</reference>
<protein>
    <recommendedName>
        <fullName evidence="5">Signal peptidase I</fullName>
        <ecNumber evidence="5">3.4.21.89</ecNumber>
    </recommendedName>
</protein>
<dbReference type="PANTHER" id="PTHR10806:SF6">
    <property type="entry name" value="SIGNAL PEPTIDASE COMPLEX CATALYTIC SUBUNIT SEC11"/>
    <property type="match status" value="1"/>
</dbReference>
<dbReference type="CDD" id="cd06530">
    <property type="entry name" value="S26_SPase_I"/>
    <property type="match status" value="1"/>
</dbReference>
<dbReference type="GO" id="GO:0016020">
    <property type="term" value="C:membrane"/>
    <property type="evidence" value="ECO:0007669"/>
    <property type="project" value="UniProtKB-SubCell"/>
</dbReference>
<keyword evidence="9" id="KW-1185">Reference proteome</keyword>
<reference evidence="9" key="2">
    <citation type="submission" date="2016-01" db="EMBL/GenBank/DDBJ databases">
        <title>First complete genome sequence of a species in the genus Microterricola, an extremophilic cold active enzyme producing strain ERGS5:02 isolated from Sikkim Himalaya.</title>
        <authorList>
            <person name="Kumar R."/>
            <person name="Singh D."/>
            <person name="Swarnkar M.K."/>
        </authorList>
    </citation>
    <scope>NUCLEOTIDE SEQUENCE [LARGE SCALE GENOMIC DNA]</scope>
    <source>
        <strain evidence="9">ERGS5:02</strain>
    </source>
</reference>
<evidence type="ECO:0000256" key="5">
    <source>
        <dbReference type="NCBIfam" id="TIGR02228"/>
    </source>
</evidence>
<dbReference type="InterPro" id="IPR036286">
    <property type="entry name" value="LexA/Signal_pep-like_sf"/>
</dbReference>
<dbReference type="GO" id="GO:0006465">
    <property type="term" value="P:signal peptide processing"/>
    <property type="evidence" value="ECO:0007669"/>
    <property type="project" value="UniProtKB-UniRule"/>
</dbReference>
<proteinExistence type="predicted"/>
<keyword evidence="3 6" id="KW-1133">Transmembrane helix</keyword>
<dbReference type="GO" id="GO:0004252">
    <property type="term" value="F:serine-type endopeptidase activity"/>
    <property type="evidence" value="ECO:0007669"/>
    <property type="project" value="UniProtKB-UniRule"/>
</dbReference>
<evidence type="ECO:0000313" key="8">
    <source>
        <dbReference type="EMBL" id="AMB60560.1"/>
    </source>
</evidence>
<evidence type="ECO:0000256" key="6">
    <source>
        <dbReference type="SAM" id="Phobius"/>
    </source>
</evidence>
<feature type="transmembrane region" description="Helical" evidence="6">
    <location>
        <begin position="141"/>
        <end position="163"/>
    </location>
</feature>